<dbReference type="GO" id="GO:0008977">
    <property type="term" value="F:prephenate dehydrogenase (NAD+) activity"/>
    <property type="evidence" value="ECO:0007669"/>
    <property type="project" value="UniProtKB-EC"/>
</dbReference>
<evidence type="ECO:0000256" key="8">
    <source>
        <dbReference type="ARBA" id="ARBA00023141"/>
    </source>
</evidence>
<dbReference type="EC" id="1.3.1.12" evidence="3"/>
<dbReference type="GO" id="GO:0070403">
    <property type="term" value="F:NAD+ binding"/>
    <property type="evidence" value="ECO:0007669"/>
    <property type="project" value="InterPro"/>
</dbReference>
<dbReference type="GO" id="GO:0006571">
    <property type="term" value="P:tyrosine biosynthetic process"/>
    <property type="evidence" value="ECO:0007669"/>
    <property type="project" value="UniProtKB-UniPathway"/>
</dbReference>
<feature type="domain" description="Prephenate/arogenate dehydrogenase" evidence="10">
    <location>
        <begin position="5"/>
        <end position="280"/>
    </location>
</feature>
<dbReference type="KEGG" id="aer:AERYTH_12290"/>
<keyword evidence="13" id="KW-1185">Reference proteome</keyword>
<evidence type="ECO:0000256" key="2">
    <source>
        <dbReference type="ARBA" id="ARBA00007964"/>
    </source>
</evidence>
<keyword evidence="8" id="KW-0057">Aromatic amino acid biosynthesis</keyword>
<comment type="similarity">
    <text evidence="2">Belongs to the prephenate/arogenate dehydrogenase family.</text>
</comment>
<dbReference type="SUPFAM" id="SSF55021">
    <property type="entry name" value="ACT-like"/>
    <property type="match status" value="1"/>
</dbReference>
<dbReference type="Gene3D" id="3.30.70.260">
    <property type="match status" value="1"/>
</dbReference>
<keyword evidence="6" id="KW-0560">Oxidoreductase</keyword>
<dbReference type="InterPro" id="IPR008927">
    <property type="entry name" value="6-PGluconate_DH-like_C_sf"/>
</dbReference>
<evidence type="ECO:0000256" key="3">
    <source>
        <dbReference type="ARBA" id="ARBA00012068"/>
    </source>
</evidence>
<dbReference type="PROSITE" id="PS51671">
    <property type="entry name" value="ACT"/>
    <property type="match status" value="1"/>
</dbReference>
<dbReference type="InterPro" id="IPR036291">
    <property type="entry name" value="NAD(P)-bd_dom_sf"/>
</dbReference>
<evidence type="ECO:0000313" key="12">
    <source>
        <dbReference type="EMBL" id="ALX05421.1"/>
    </source>
</evidence>
<protein>
    <recommendedName>
        <fullName evidence="4">Prephenate dehydrogenase</fullName>
        <ecNumber evidence="3">1.3.1.12</ecNumber>
    </recommendedName>
</protein>
<dbReference type="Pfam" id="PF20463">
    <property type="entry name" value="PDH_C"/>
    <property type="match status" value="1"/>
</dbReference>
<dbReference type="Pfam" id="PF02153">
    <property type="entry name" value="PDH_N"/>
    <property type="match status" value="1"/>
</dbReference>
<dbReference type="PATRIC" id="fig|2041.4.peg.2558"/>
<dbReference type="Proteomes" id="UP000067689">
    <property type="component" value="Chromosome"/>
</dbReference>
<dbReference type="RefSeq" id="WP_067859112.1">
    <property type="nucleotide sequence ID" value="NZ_CP011502.1"/>
</dbReference>
<dbReference type="OrthoDB" id="9802008at2"/>
<comment type="pathway">
    <text evidence="1">Amino-acid biosynthesis; L-tyrosine biosynthesis; (4-hydroxyphenyl)pyruvate from prephenate (NAD(+) route): step 1/1.</text>
</comment>
<feature type="domain" description="ACT" evidence="11">
    <location>
        <begin position="283"/>
        <end position="350"/>
    </location>
</feature>
<dbReference type="InterPro" id="IPR003099">
    <property type="entry name" value="Prephen_DH"/>
</dbReference>
<evidence type="ECO:0000259" key="10">
    <source>
        <dbReference type="PROSITE" id="PS51176"/>
    </source>
</evidence>
<reference evidence="12 13" key="1">
    <citation type="journal article" date="1991" name="Int. J. Syst. Bacteriol.">
        <title>Description of the erythromycin-producing bacterium Arthrobacter sp. strain NRRL B-3381 as Aeromicrobium erythreum gen. nov., sp. nov.</title>
        <authorList>
            <person name="Miller E.S."/>
            <person name="Woese C.R."/>
            <person name="Brenner S."/>
        </authorList>
    </citation>
    <scope>NUCLEOTIDE SEQUENCE [LARGE SCALE GENOMIC DNA]</scope>
    <source>
        <strain evidence="12 13">AR18</strain>
    </source>
</reference>
<dbReference type="InterPro" id="IPR046825">
    <property type="entry name" value="PDH_C"/>
</dbReference>
<dbReference type="PROSITE" id="PS51176">
    <property type="entry name" value="PDH_ADH"/>
    <property type="match status" value="1"/>
</dbReference>
<dbReference type="PANTHER" id="PTHR21363:SF0">
    <property type="entry name" value="PREPHENATE DEHYDROGENASE [NADP(+)]"/>
    <property type="match status" value="1"/>
</dbReference>
<organism evidence="12 13">
    <name type="scientific">Aeromicrobium erythreum</name>
    <dbReference type="NCBI Taxonomy" id="2041"/>
    <lineage>
        <taxon>Bacteria</taxon>
        <taxon>Bacillati</taxon>
        <taxon>Actinomycetota</taxon>
        <taxon>Actinomycetes</taxon>
        <taxon>Propionibacteriales</taxon>
        <taxon>Nocardioidaceae</taxon>
        <taxon>Aeromicrobium</taxon>
    </lineage>
</organism>
<dbReference type="CDD" id="cd02116">
    <property type="entry name" value="ACT"/>
    <property type="match status" value="1"/>
</dbReference>
<dbReference type="Gene3D" id="1.10.3660.10">
    <property type="entry name" value="6-phosphogluconate dehydrogenase C-terminal like domain"/>
    <property type="match status" value="1"/>
</dbReference>
<evidence type="ECO:0000256" key="6">
    <source>
        <dbReference type="ARBA" id="ARBA00023002"/>
    </source>
</evidence>
<dbReference type="STRING" id="2041.AERYTH_12290"/>
<dbReference type="SUPFAM" id="SSF51735">
    <property type="entry name" value="NAD(P)-binding Rossmann-fold domains"/>
    <property type="match status" value="1"/>
</dbReference>
<dbReference type="GO" id="GO:0004665">
    <property type="term" value="F:prephenate dehydrogenase (NADP+) activity"/>
    <property type="evidence" value="ECO:0007669"/>
    <property type="project" value="InterPro"/>
</dbReference>
<keyword evidence="8" id="KW-0028">Amino-acid biosynthesis</keyword>
<dbReference type="SUPFAM" id="SSF48179">
    <property type="entry name" value="6-phosphogluconate dehydrogenase C-terminal domain-like"/>
    <property type="match status" value="1"/>
</dbReference>
<comment type="catalytic activity">
    <reaction evidence="9">
        <text>prephenate + NAD(+) = 3-(4-hydroxyphenyl)pyruvate + CO2 + NADH</text>
        <dbReference type="Rhea" id="RHEA:13869"/>
        <dbReference type="ChEBI" id="CHEBI:16526"/>
        <dbReference type="ChEBI" id="CHEBI:29934"/>
        <dbReference type="ChEBI" id="CHEBI:36242"/>
        <dbReference type="ChEBI" id="CHEBI:57540"/>
        <dbReference type="ChEBI" id="CHEBI:57945"/>
        <dbReference type="EC" id="1.3.1.12"/>
    </reaction>
</comment>
<gene>
    <name evidence="12" type="ORF">AERYTH_12290</name>
</gene>
<dbReference type="InterPro" id="IPR046826">
    <property type="entry name" value="PDH_N"/>
</dbReference>
<dbReference type="EMBL" id="CP011502">
    <property type="protein sequence ID" value="ALX05421.1"/>
    <property type="molecule type" value="Genomic_DNA"/>
</dbReference>
<dbReference type="InterPro" id="IPR050812">
    <property type="entry name" value="Preph/Arog_dehydrog"/>
</dbReference>
<dbReference type="InterPro" id="IPR045865">
    <property type="entry name" value="ACT-like_dom_sf"/>
</dbReference>
<proteinExistence type="inferred from homology"/>
<dbReference type="NCBIfam" id="NF005112">
    <property type="entry name" value="PRK06545.2-4"/>
    <property type="match status" value="1"/>
</dbReference>
<dbReference type="NCBIfam" id="NF005111">
    <property type="entry name" value="PRK06545.2-3"/>
    <property type="match status" value="1"/>
</dbReference>
<dbReference type="PANTHER" id="PTHR21363">
    <property type="entry name" value="PREPHENATE DEHYDROGENASE"/>
    <property type="match status" value="1"/>
</dbReference>
<dbReference type="UniPathway" id="UPA00122">
    <property type="reaction ID" value="UER00961"/>
</dbReference>
<dbReference type="AlphaFoldDB" id="A0A0U4CXK4"/>
<evidence type="ECO:0000256" key="7">
    <source>
        <dbReference type="ARBA" id="ARBA00023027"/>
    </source>
</evidence>
<dbReference type="InterPro" id="IPR002912">
    <property type="entry name" value="ACT_dom"/>
</dbReference>
<evidence type="ECO:0000256" key="4">
    <source>
        <dbReference type="ARBA" id="ARBA00016891"/>
    </source>
</evidence>
<dbReference type="Gene3D" id="3.40.50.720">
    <property type="entry name" value="NAD(P)-binding Rossmann-like Domain"/>
    <property type="match status" value="1"/>
</dbReference>
<name>A0A0U4CXK4_9ACTN</name>
<evidence type="ECO:0000256" key="5">
    <source>
        <dbReference type="ARBA" id="ARBA00022498"/>
    </source>
</evidence>
<accession>A0A0U4CXK4</accession>
<keyword evidence="7" id="KW-0520">NAD</keyword>
<keyword evidence="5" id="KW-0827">Tyrosine biosynthesis</keyword>
<evidence type="ECO:0000259" key="11">
    <source>
        <dbReference type="PROSITE" id="PS51671"/>
    </source>
</evidence>
<evidence type="ECO:0000313" key="13">
    <source>
        <dbReference type="Proteomes" id="UP000067689"/>
    </source>
</evidence>
<sequence length="350" mass="36203">MTSLPPTLVVGCGLIGTSVALALREHGIDVHLRDRDPEHVAAAVERGAGSAEPVHDPALVVVAVPPRATAAAVREALETYPAAVVTDVASVKGSVARDVAGGAGLDRYVGSHPMAGSERSGPLAASARLFEGRPWVITPAAGATDAAVRLVEEVAVMLGAVPTVMDADTHDRAVALVSHVPQVLSTLTAARLVDAPPAHLALAGQGLRDVTRVAGSDPALWRDIITTNAEEIGAVLTAVRDDLDTLIDALRDRDVVGGVLEAGRVGTRAIPGKHGGEPVELVVVNVQVPDTPGALSRLFAHVGESGVNIEDLRIDHELGRPVGLVEIAVAADRADELVARLTERAWSAYR</sequence>
<evidence type="ECO:0000256" key="9">
    <source>
        <dbReference type="ARBA" id="ARBA00049260"/>
    </source>
</evidence>
<evidence type="ECO:0000256" key="1">
    <source>
        <dbReference type="ARBA" id="ARBA00005067"/>
    </source>
</evidence>